<feature type="region of interest" description="Disordered" evidence="1">
    <location>
        <begin position="1"/>
        <end position="22"/>
    </location>
</feature>
<gene>
    <name evidence="2" type="ORF">P7K49_027718</name>
</gene>
<reference evidence="2 3" key="1">
    <citation type="submission" date="2023-05" db="EMBL/GenBank/DDBJ databases">
        <title>B98-5 Cell Line De Novo Hybrid Assembly: An Optical Mapping Approach.</title>
        <authorList>
            <person name="Kananen K."/>
            <person name="Auerbach J.A."/>
            <person name="Kautto E."/>
            <person name="Blachly J.S."/>
        </authorList>
    </citation>
    <scope>NUCLEOTIDE SEQUENCE [LARGE SCALE GENOMIC DNA]</scope>
    <source>
        <strain evidence="2">B95-8</strain>
        <tissue evidence="2">Cell line</tissue>
    </source>
</reference>
<name>A0ABQ9UAE0_SAGOE</name>
<dbReference type="EMBL" id="JASSZA010000014">
    <property type="protein sequence ID" value="KAK2093980.1"/>
    <property type="molecule type" value="Genomic_DNA"/>
</dbReference>
<evidence type="ECO:0000256" key="1">
    <source>
        <dbReference type="SAM" id="MobiDB-lite"/>
    </source>
</evidence>
<accession>A0ABQ9UAE0</accession>
<comment type="caution">
    <text evidence="2">The sequence shown here is derived from an EMBL/GenBank/DDBJ whole genome shotgun (WGS) entry which is preliminary data.</text>
</comment>
<evidence type="ECO:0000313" key="2">
    <source>
        <dbReference type="EMBL" id="KAK2093980.1"/>
    </source>
</evidence>
<evidence type="ECO:0000313" key="3">
    <source>
        <dbReference type="Proteomes" id="UP001266305"/>
    </source>
</evidence>
<sequence length="114" mass="12572">MPHSVQFGSEELGPMSRTPALTGPEALGSYTISRDLRYTFSGLYWNTGAQFCRLCSSSNLCSWKADAIALSKAVRSVQSSIYFHALQEASFPFLTRLSSPAQTVRKEKPFLSEA</sequence>
<keyword evidence="3" id="KW-1185">Reference proteome</keyword>
<dbReference type="Proteomes" id="UP001266305">
    <property type="component" value="Unassembled WGS sequence"/>
</dbReference>
<proteinExistence type="predicted"/>
<protein>
    <submittedName>
        <fullName evidence="2">Uncharacterized protein</fullName>
    </submittedName>
</protein>
<organism evidence="2 3">
    <name type="scientific">Saguinus oedipus</name>
    <name type="common">Cotton-top tamarin</name>
    <name type="synonym">Oedipomidas oedipus</name>
    <dbReference type="NCBI Taxonomy" id="9490"/>
    <lineage>
        <taxon>Eukaryota</taxon>
        <taxon>Metazoa</taxon>
        <taxon>Chordata</taxon>
        <taxon>Craniata</taxon>
        <taxon>Vertebrata</taxon>
        <taxon>Euteleostomi</taxon>
        <taxon>Mammalia</taxon>
        <taxon>Eutheria</taxon>
        <taxon>Euarchontoglires</taxon>
        <taxon>Primates</taxon>
        <taxon>Haplorrhini</taxon>
        <taxon>Platyrrhini</taxon>
        <taxon>Cebidae</taxon>
        <taxon>Callitrichinae</taxon>
        <taxon>Saguinus</taxon>
    </lineage>
</organism>